<evidence type="ECO:0000256" key="5">
    <source>
        <dbReference type="ARBA" id="ARBA00022777"/>
    </source>
</evidence>
<comment type="similarity">
    <text evidence="11">Belongs to the protein kinase superfamily. Ser/Thr protein kinase family. WEE1 subfamily.</text>
</comment>
<feature type="binding site" evidence="14">
    <location>
        <position position="363"/>
    </location>
    <ligand>
        <name>Mg(2+)</name>
        <dbReference type="ChEBI" id="CHEBI:18420"/>
        <label>1</label>
    </ligand>
</feature>
<evidence type="ECO:0000256" key="9">
    <source>
        <dbReference type="ARBA" id="ARBA00023242"/>
    </source>
</evidence>
<keyword evidence="2 11" id="KW-0808">Transferase</keyword>
<keyword evidence="8 11" id="KW-0829">Tyrosine-protein kinase</keyword>
<comment type="cofactor">
    <cofactor evidence="14">
        <name>Mg(2+)</name>
        <dbReference type="ChEBI" id="CHEBI:18420"/>
    </cofactor>
    <text evidence="14">Binds 2 magnesium ions per subunit.</text>
</comment>
<evidence type="ECO:0000256" key="1">
    <source>
        <dbReference type="ARBA" id="ARBA00004123"/>
    </source>
</evidence>
<dbReference type="GO" id="GO:0004715">
    <property type="term" value="F:non-membrane spanning protein tyrosine kinase activity"/>
    <property type="evidence" value="ECO:0007669"/>
    <property type="project" value="UniProtKB-UniRule"/>
</dbReference>
<comment type="similarity">
    <text evidence="10">Belongs to the protein kinase superfamily. Ser/Thr protein kinase family. GCN2 subfamily.</text>
</comment>
<dbReference type="GO" id="GO:0005737">
    <property type="term" value="C:cytoplasm"/>
    <property type="evidence" value="ECO:0007669"/>
    <property type="project" value="TreeGrafter"/>
</dbReference>
<dbReference type="GO" id="GO:0000287">
    <property type="term" value="F:magnesium ion binding"/>
    <property type="evidence" value="ECO:0007669"/>
    <property type="project" value="InterPro"/>
</dbReference>
<dbReference type="Gene3D" id="1.10.510.10">
    <property type="entry name" value="Transferase(Phosphotransferase) domain 1"/>
    <property type="match status" value="1"/>
</dbReference>
<organism evidence="18 19">
    <name type="scientific">Galendromus occidentalis</name>
    <name type="common">western predatory mite</name>
    <dbReference type="NCBI Taxonomy" id="34638"/>
    <lineage>
        <taxon>Eukaryota</taxon>
        <taxon>Metazoa</taxon>
        <taxon>Ecdysozoa</taxon>
        <taxon>Arthropoda</taxon>
        <taxon>Chelicerata</taxon>
        <taxon>Arachnida</taxon>
        <taxon>Acari</taxon>
        <taxon>Parasitiformes</taxon>
        <taxon>Mesostigmata</taxon>
        <taxon>Gamasina</taxon>
        <taxon>Phytoseioidea</taxon>
        <taxon>Phytoseiidae</taxon>
        <taxon>Typhlodrominae</taxon>
        <taxon>Galendromus</taxon>
    </lineage>
</organism>
<dbReference type="InterPro" id="IPR050339">
    <property type="entry name" value="CC_SR_Kinase"/>
</dbReference>
<dbReference type="Pfam" id="PF00069">
    <property type="entry name" value="Pkinase"/>
    <property type="match status" value="1"/>
</dbReference>
<evidence type="ECO:0000256" key="3">
    <source>
        <dbReference type="ARBA" id="ARBA00022723"/>
    </source>
</evidence>
<name>A0AAJ6QU35_9ACAR</name>
<keyword evidence="3 11" id="KW-0479">Metal-binding</keyword>
<dbReference type="Proteomes" id="UP000694867">
    <property type="component" value="Unplaced"/>
</dbReference>
<evidence type="ECO:0000256" key="13">
    <source>
        <dbReference type="PIRSR" id="PIRSR037281-2"/>
    </source>
</evidence>
<dbReference type="GO" id="GO:0000278">
    <property type="term" value="P:mitotic cell cycle"/>
    <property type="evidence" value="ECO:0007669"/>
    <property type="project" value="InterPro"/>
</dbReference>
<dbReference type="SUPFAM" id="SSF56112">
    <property type="entry name" value="Protein kinase-like (PK-like)"/>
    <property type="match status" value="1"/>
</dbReference>
<dbReference type="InterPro" id="IPR000719">
    <property type="entry name" value="Prot_kinase_dom"/>
</dbReference>
<feature type="domain" description="Protein kinase" evidence="17">
    <location>
        <begin position="197"/>
        <end position="468"/>
    </location>
</feature>
<keyword evidence="9 11" id="KW-0539">Nucleus</keyword>
<dbReference type="InterPro" id="IPR011009">
    <property type="entry name" value="Kinase-like_dom_sf"/>
</dbReference>
<reference evidence="19" key="1">
    <citation type="submission" date="2025-08" db="UniProtKB">
        <authorList>
            <consortium name="RefSeq"/>
        </authorList>
    </citation>
    <scope>IDENTIFICATION</scope>
</reference>
<keyword evidence="5 11" id="KW-0418">Kinase</keyword>
<comment type="subcellular location">
    <subcellularLocation>
        <location evidence="1 11">Nucleus</location>
    </subcellularLocation>
</comment>
<accession>A0AAJ6QU35</accession>
<dbReference type="RefSeq" id="XP_003743934.1">
    <property type="nucleotide sequence ID" value="XM_003743886.2"/>
</dbReference>
<evidence type="ECO:0000256" key="10">
    <source>
        <dbReference type="ARBA" id="ARBA00037982"/>
    </source>
</evidence>
<evidence type="ECO:0000256" key="6">
    <source>
        <dbReference type="ARBA" id="ARBA00022840"/>
    </source>
</evidence>
<proteinExistence type="inferred from homology"/>
<dbReference type="Gene3D" id="3.30.200.20">
    <property type="entry name" value="Phosphorylase Kinase, domain 1"/>
    <property type="match status" value="1"/>
</dbReference>
<dbReference type="InterPro" id="IPR017164">
    <property type="entry name" value="Wee1-like_protein_kinase"/>
</dbReference>
<dbReference type="InterPro" id="IPR008271">
    <property type="entry name" value="Ser/Thr_kinase_AS"/>
</dbReference>
<keyword evidence="4 11" id="KW-0547">Nucleotide-binding</keyword>
<gene>
    <name evidence="19" type="primary">LOC100897835</name>
</gene>
<dbReference type="PANTHER" id="PTHR11042">
    <property type="entry name" value="EUKARYOTIC TRANSLATION INITIATION FACTOR 2-ALPHA KINASE EIF2-ALPHA KINASE -RELATED"/>
    <property type="match status" value="1"/>
</dbReference>
<dbReference type="InterPro" id="IPR017441">
    <property type="entry name" value="Protein_kinase_ATP_BS"/>
</dbReference>
<dbReference type="GeneID" id="100897835"/>
<dbReference type="PROSITE" id="PS50011">
    <property type="entry name" value="PROTEIN_KINASE_DOM"/>
    <property type="match status" value="1"/>
</dbReference>
<protein>
    <recommendedName>
        <fullName evidence="11">Wee1-like protein kinase</fullName>
        <ecNumber evidence="11">2.7.10.2</ecNumber>
    </recommendedName>
</protein>
<evidence type="ECO:0000256" key="8">
    <source>
        <dbReference type="ARBA" id="ARBA00023137"/>
    </source>
</evidence>
<evidence type="ECO:0000313" key="19">
    <source>
        <dbReference type="RefSeq" id="XP_003743934.1"/>
    </source>
</evidence>
<dbReference type="EC" id="2.7.10.2" evidence="11"/>
<keyword evidence="6 11" id="KW-0067">ATP-binding</keyword>
<dbReference type="KEGG" id="goe:100897835"/>
<dbReference type="GO" id="GO:0005634">
    <property type="term" value="C:nucleus"/>
    <property type="evidence" value="ECO:0007669"/>
    <property type="project" value="UniProtKB-SubCell"/>
</dbReference>
<feature type="region of interest" description="Disordered" evidence="16">
    <location>
        <begin position="128"/>
        <end position="160"/>
    </location>
</feature>
<feature type="binding site" evidence="14">
    <location>
        <position position="329"/>
    </location>
    <ligand>
        <name>Mg(2+)</name>
        <dbReference type="ChEBI" id="CHEBI:18420"/>
        <label>1</label>
    </ligand>
</feature>
<evidence type="ECO:0000256" key="15">
    <source>
        <dbReference type="PROSITE-ProRule" id="PRU10141"/>
    </source>
</evidence>
<dbReference type="PANTHER" id="PTHR11042:SF185">
    <property type="entry name" value="WEE1-LIKE PROTEIN KINASE"/>
    <property type="match status" value="1"/>
</dbReference>
<dbReference type="AlphaFoldDB" id="A0AAJ6QU35"/>
<evidence type="ECO:0000256" key="11">
    <source>
        <dbReference type="PIRNR" id="PIRNR037281"/>
    </source>
</evidence>
<feature type="binding site" evidence="13">
    <location>
        <begin position="203"/>
        <end position="211"/>
    </location>
    <ligand>
        <name>ATP</name>
        <dbReference type="ChEBI" id="CHEBI:30616"/>
    </ligand>
</feature>
<evidence type="ECO:0000256" key="7">
    <source>
        <dbReference type="ARBA" id="ARBA00022842"/>
    </source>
</evidence>
<evidence type="ECO:0000256" key="2">
    <source>
        <dbReference type="ARBA" id="ARBA00022679"/>
    </source>
</evidence>
<feature type="active site" description="Proton acceptor" evidence="12">
    <location>
        <position position="324"/>
    </location>
</feature>
<keyword evidence="7 14" id="KW-0460">Magnesium</keyword>
<comment type="catalytic activity">
    <reaction evidence="11">
        <text>L-tyrosyl-[protein] + ATP = O-phospho-L-tyrosyl-[protein] + ADP + H(+)</text>
        <dbReference type="Rhea" id="RHEA:10596"/>
        <dbReference type="Rhea" id="RHEA-COMP:10136"/>
        <dbReference type="Rhea" id="RHEA-COMP:20101"/>
        <dbReference type="ChEBI" id="CHEBI:15378"/>
        <dbReference type="ChEBI" id="CHEBI:30616"/>
        <dbReference type="ChEBI" id="CHEBI:46858"/>
        <dbReference type="ChEBI" id="CHEBI:61978"/>
        <dbReference type="ChEBI" id="CHEBI:456216"/>
        <dbReference type="EC" id="2.7.10.2"/>
    </reaction>
</comment>
<sequence length="553" mass="62947">MSPAVTPVVVHTPLQKSGRTLRLIGTPQTPKTLFERCQVLNTDVRIRARLFSDDEQCRSPVSRLSAEVSSDEFVPVVQQKRLFDTDTTPPEYSSKRLSGECSARKSLRTPLIERKQVNVNPFTPVGLLECQRKRPRNGSPSEYPKAPNDNNNNDNDAVSDVSTTSVYGIEELDRHAKIQRMYLSPNDSTYSRYEQEFVELDQIGSGEFGAVFKCIHRLDGCIYAIKKLKKPMQGSAAEKASLTEVWAHAVLGANTHVVRYYSAWAELNHMIIQNEFCNGGSLQDLIQEQQESGIPMSEHQLRQLGLHVANGLKFIHSQNLVHMDIKPGNIFISKKGTIPDDDENIPHDFSDEVNDFITYKIGDLGLVTSSLHPEVEEGDCRYMAPELLKDDYSNLHKADIFSLGLILYELGHGITLPKNGEEWQMLRKGHIKSIPRFSEDFNNLVKSMCDPDPRTRPSAQELVRDSRLVPYTEKSKAQLRMELNAERFKCHVLEEQLRQLRQEYFGNRLNVNFLRNPPDFLANRRSYKESKEYPPVRRSLFVGRGCPRSNSAQ</sequence>
<evidence type="ECO:0000313" key="18">
    <source>
        <dbReference type="Proteomes" id="UP000694867"/>
    </source>
</evidence>
<dbReference type="GO" id="GO:0005524">
    <property type="term" value="F:ATP binding"/>
    <property type="evidence" value="ECO:0007669"/>
    <property type="project" value="UniProtKB-UniRule"/>
</dbReference>
<dbReference type="PROSITE" id="PS00108">
    <property type="entry name" value="PROTEIN_KINASE_ST"/>
    <property type="match status" value="1"/>
</dbReference>
<dbReference type="SMART" id="SM00220">
    <property type="entry name" value="S_TKc"/>
    <property type="match status" value="1"/>
</dbReference>
<dbReference type="PIRSF" id="PIRSF037281">
    <property type="entry name" value="Wee1-like_protein_kinase"/>
    <property type="match status" value="1"/>
</dbReference>
<feature type="binding site" evidence="13">
    <location>
        <position position="226"/>
    </location>
    <ligand>
        <name>ATP</name>
        <dbReference type="ChEBI" id="CHEBI:30616"/>
    </ligand>
</feature>
<dbReference type="PROSITE" id="PS00107">
    <property type="entry name" value="PROTEIN_KINASE_ATP"/>
    <property type="match status" value="1"/>
</dbReference>
<evidence type="ECO:0000256" key="4">
    <source>
        <dbReference type="ARBA" id="ARBA00022741"/>
    </source>
</evidence>
<evidence type="ECO:0000259" key="17">
    <source>
        <dbReference type="PROSITE" id="PS50011"/>
    </source>
</evidence>
<evidence type="ECO:0000256" key="16">
    <source>
        <dbReference type="SAM" id="MobiDB-lite"/>
    </source>
</evidence>
<feature type="binding site" evidence="15">
    <location>
        <position position="227"/>
    </location>
    <ligand>
        <name>ATP</name>
        <dbReference type="ChEBI" id="CHEBI:30616"/>
    </ligand>
</feature>
<evidence type="ECO:0000256" key="14">
    <source>
        <dbReference type="PIRSR" id="PIRSR037281-3"/>
    </source>
</evidence>
<keyword evidence="18" id="KW-1185">Reference proteome</keyword>
<evidence type="ECO:0000256" key="12">
    <source>
        <dbReference type="PIRSR" id="PIRSR037281-1"/>
    </source>
</evidence>